<protein>
    <submittedName>
        <fullName evidence="18">Integrin, alpha 6b</fullName>
    </submittedName>
</protein>
<dbReference type="PROSITE" id="PS51470">
    <property type="entry name" value="FG_GAP"/>
    <property type="match status" value="3"/>
</dbReference>
<dbReference type="Gene3D" id="2.60.40.1530">
    <property type="entry name" value="ntegrin, alpha v. Chain A, domain 4"/>
    <property type="match status" value="1"/>
</dbReference>
<dbReference type="GO" id="GO:0007160">
    <property type="term" value="P:cell-matrix adhesion"/>
    <property type="evidence" value="ECO:0007669"/>
    <property type="project" value="TreeGrafter"/>
</dbReference>
<keyword evidence="19" id="KW-1185">Reference proteome</keyword>
<evidence type="ECO:0000256" key="9">
    <source>
        <dbReference type="ARBA" id="ARBA00023136"/>
    </source>
</evidence>
<evidence type="ECO:0000256" key="10">
    <source>
        <dbReference type="ARBA" id="ARBA00023170"/>
    </source>
</evidence>
<keyword evidence="5" id="KW-0677">Repeat</keyword>
<keyword evidence="9 13" id="KW-0472">Membrane</keyword>
<feature type="domain" description="Integrin alpha first immunoglubulin-like" evidence="15">
    <location>
        <begin position="591"/>
        <end position="713"/>
    </location>
</feature>
<dbReference type="SUPFAM" id="SSF69179">
    <property type="entry name" value="Integrin domains"/>
    <property type="match status" value="4"/>
</dbReference>
<dbReference type="Ensembl" id="ENSGACT00000055096.1">
    <property type="protein sequence ID" value="ENSGACP00000067128.1"/>
    <property type="gene ID" value="ENSGACG00000015418.2"/>
</dbReference>
<dbReference type="Gene3D" id="2.60.40.1510">
    <property type="entry name" value="ntegrin, alpha v. Chain A, domain 3"/>
    <property type="match status" value="1"/>
</dbReference>
<evidence type="ECO:0000256" key="5">
    <source>
        <dbReference type="ARBA" id="ARBA00022737"/>
    </source>
</evidence>
<dbReference type="Gene3D" id="1.20.5.930">
    <property type="entry name" value="Bicelle-embedded integrin alpha(iib) transmembrane segment"/>
    <property type="match status" value="1"/>
</dbReference>
<dbReference type="InterPro" id="IPR048285">
    <property type="entry name" value="Integrin_alpha_Ig-like_2"/>
</dbReference>
<evidence type="ECO:0000256" key="13">
    <source>
        <dbReference type="RuleBase" id="RU003762"/>
    </source>
</evidence>
<reference evidence="18" key="2">
    <citation type="submission" date="2025-08" db="UniProtKB">
        <authorList>
            <consortium name="Ensembl"/>
        </authorList>
    </citation>
    <scope>IDENTIFICATION</scope>
</reference>
<dbReference type="AlphaFoldDB" id="A0AAQ4RW57"/>
<evidence type="ECO:0000256" key="2">
    <source>
        <dbReference type="ARBA" id="ARBA00008054"/>
    </source>
</evidence>
<dbReference type="SMART" id="SM00191">
    <property type="entry name" value="Int_alpha"/>
    <property type="match status" value="5"/>
</dbReference>
<dbReference type="PANTHER" id="PTHR23220:SF9">
    <property type="entry name" value="INTEGRIN ALPHA-6"/>
    <property type="match status" value="1"/>
</dbReference>
<dbReference type="Gene3D" id="2.60.40.1460">
    <property type="entry name" value="Integrin domains. Chain A, domain 2"/>
    <property type="match status" value="2"/>
</dbReference>
<feature type="domain" description="Integrin alpha first immunoglubulin-like" evidence="15">
    <location>
        <begin position="504"/>
        <end position="552"/>
    </location>
</feature>
<accession>A0AAQ4RW57</accession>
<name>A0AAQ4RW57_GASAC</name>
<dbReference type="InterPro" id="IPR000413">
    <property type="entry name" value="Integrin_alpha"/>
</dbReference>
<keyword evidence="10 13" id="KW-0675">Receptor</keyword>
<feature type="region of interest" description="Disordered" evidence="14">
    <location>
        <begin position="1"/>
        <end position="24"/>
    </location>
</feature>
<dbReference type="SUPFAM" id="SSF69318">
    <property type="entry name" value="Integrin alpha N-terminal domain"/>
    <property type="match status" value="1"/>
</dbReference>
<feature type="domain" description="Integrin alpha third immunoglobulin-like" evidence="17">
    <location>
        <begin position="873"/>
        <end position="1079"/>
    </location>
</feature>
<keyword evidence="4" id="KW-0732">Signal</keyword>
<proteinExistence type="inferred from homology"/>
<dbReference type="InterPro" id="IPR013517">
    <property type="entry name" value="FG-GAP"/>
</dbReference>
<dbReference type="GeneTree" id="ENSGT00940000155353"/>
<dbReference type="GO" id="GO:0007229">
    <property type="term" value="P:integrin-mediated signaling pathway"/>
    <property type="evidence" value="ECO:0007669"/>
    <property type="project" value="UniProtKB-KW"/>
</dbReference>
<keyword evidence="6 13" id="KW-0130">Cell adhesion</keyword>
<dbReference type="InterPro" id="IPR028994">
    <property type="entry name" value="Integrin_alpha_N"/>
</dbReference>
<evidence type="ECO:0000256" key="14">
    <source>
        <dbReference type="SAM" id="MobiDB-lite"/>
    </source>
</evidence>
<comment type="subcellular location">
    <subcellularLocation>
        <location evidence="1 13">Membrane</location>
        <topology evidence="1 13">Single-pass type I membrane protein</topology>
    </subcellularLocation>
</comment>
<dbReference type="InterPro" id="IPR013649">
    <property type="entry name" value="Integrin_alpha_Ig-like_1"/>
</dbReference>
<evidence type="ECO:0000313" key="19">
    <source>
        <dbReference type="Proteomes" id="UP000007635"/>
    </source>
</evidence>
<comment type="similarity">
    <text evidence="2 13">Belongs to the integrin alpha chain family.</text>
</comment>
<dbReference type="Pfam" id="PF08441">
    <property type="entry name" value="Integrin_A_Ig_1"/>
    <property type="match status" value="2"/>
</dbReference>
<dbReference type="Proteomes" id="UP000007635">
    <property type="component" value="Chromosome III"/>
</dbReference>
<dbReference type="Pfam" id="PF20806">
    <property type="entry name" value="Integrin_A_Ig_3"/>
    <property type="match status" value="1"/>
</dbReference>
<dbReference type="GO" id="GO:0050900">
    <property type="term" value="P:leukocyte migration"/>
    <property type="evidence" value="ECO:0007669"/>
    <property type="project" value="TreeGrafter"/>
</dbReference>
<dbReference type="InterPro" id="IPR048286">
    <property type="entry name" value="Integrin_alpha_Ig-like_3"/>
</dbReference>
<feature type="domain" description="Integrin alpha second immunoglobulin-like" evidence="16">
    <location>
        <begin position="715"/>
        <end position="867"/>
    </location>
</feature>
<feature type="repeat" description="FG-GAP" evidence="12">
    <location>
        <begin position="336"/>
        <end position="397"/>
    </location>
</feature>
<dbReference type="InterPro" id="IPR032695">
    <property type="entry name" value="Integrin_dom_sf"/>
</dbReference>
<dbReference type="PRINTS" id="PR01185">
    <property type="entry name" value="INTEGRINA"/>
</dbReference>
<keyword evidence="11" id="KW-0325">Glycoprotein</keyword>
<dbReference type="GO" id="GO:0005178">
    <property type="term" value="F:integrin binding"/>
    <property type="evidence" value="ECO:0007669"/>
    <property type="project" value="TreeGrafter"/>
</dbReference>
<evidence type="ECO:0000256" key="11">
    <source>
        <dbReference type="ARBA" id="ARBA00023180"/>
    </source>
</evidence>
<dbReference type="Pfam" id="PF01839">
    <property type="entry name" value="FG-GAP"/>
    <property type="match status" value="2"/>
</dbReference>
<evidence type="ECO:0000256" key="12">
    <source>
        <dbReference type="PROSITE-ProRule" id="PRU00803"/>
    </source>
</evidence>
<evidence type="ECO:0000256" key="7">
    <source>
        <dbReference type="ARBA" id="ARBA00022989"/>
    </source>
</evidence>
<dbReference type="GO" id="GO:0098609">
    <property type="term" value="P:cell-cell adhesion"/>
    <property type="evidence" value="ECO:0007669"/>
    <property type="project" value="TreeGrafter"/>
</dbReference>
<feature type="transmembrane region" description="Helical" evidence="13">
    <location>
        <begin position="1090"/>
        <end position="1112"/>
    </location>
</feature>
<feature type="repeat" description="FG-GAP" evidence="12">
    <location>
        <begin position="458"/>
        <end position="519"/>
    </location>
</feature>
<keyword evidence="3 13" id="KW-0812">Transmembrane</keyword>
<sequence>MAPTPPAVSRPLPHLERAPQLPPHARTFSPRVDLIMEVGSPRALWTAVFLLACGRLSAFNLDTGDVVRKDGEAGSLFGFSLAMHRQLQPVDKRILLVGAPTAKGLAGQKSKVTGGLYNCDVTSASRGCSRVMFDNNEDTGTESKENQWMGVIVKSQGPGGKILTCAHRYQRRKKDVDSRDIIGRCYVLSESLTIDPRVPEEGKDWHFCAGRPKTHEMFGSCQQGMSATFDKDYHYYIFGAPGAYNWKGVVRLEQNNMTLLTMGVYSDGPFETGDENLKDPEMVPAPPNSFLGFSLDSSKALTKMGQLTVVAGAPRANHSGAVVLLKKGDDTTKALLEEFTLQGEGLASSFGYDLTVLDLNGDKWLDIVVGAPQYFEKDGEIGGAVYVYVNKAGKWNQVTPIRIDGTKDSMFGQAVENLGDINQDGFEDFAVGAPYENEGAGAVFVYHGGANGLHSKTASQVLSGETLGVRQFGYSLAGNMDLDRNAYPDLAVGSLSDSVFVFKARPVISIKKEIKFSPKEIDLTKKNCGSGVCLEVEACFTYTANPKDYGPSLSKPIHLVLINVLTVFLGLSSSEIQLEETTHNVIFIRHFCILFCLTSLSSSHLAVEYSLAADADKTRNNFKSRATFKEPSENGHQSKGTITMDTKGKEKCIKRQLEIQENIQDKLHGIPIDVSVDIKGSGRKRRQSSSSVTPVLNANEPSTIRSEVQFLKEGCGSDNVCRSNLKVMYRYGYMITDDTFTPLQLEGDTPVISLSEQKDIALEVKVSNLNGDDAHEASVVALFPRALSYSAYSVADGGQVTCKANKNGSRADCELGNPFKRNSEATFYIILGTSRISLDTTELEIDLQLETTSNQDNIAPVKAKAKVLITLQLSVLGQAEPSQVYFSGKVKGEAAMKQESDIGSAITHNFRIINLGKRLKDFGTATLDIHWPKEVASGKWLLYLMNISSTGVDMECSPKTAINPLNKEPSDTRVRRAAGIPPRSEEGTISRLLDTKKFKTLTCLEGAKCVTIKCPLRGLDSNAVITLKSRLWDSTFIEDYSSLHRVEVIVKASLHVDTTSKNTVLTNAETQVKLTVFPERVEARSGGVPWWIIVLSILFALLLLALLAFLLWKCGVFGKKNKEDPSEREKLTGNA</sequence>
<reference evidence="18" key="3">
    <citation type="submission" date="2025-09" db="UniProtKB">
        <authorList>
            <consortium name="Ensembl"/>
        </authorList>
    </citation>
    <scope>IDENTIFICATION</scope>
</reference>
<dbReference type="GO" id="GO:0008305">
    <property type="term" value="C:integrin complex"/>
    <property type="evidence" value="ECO:0007669"/>
    <property type="project" value="InterPro"/>
</dbReference>
<evidence type="ECO:0000256" key="8">
    <source>
        <dbReference type="ARBA" id="ARBA00023037"/>
    </source>
</evidence>
<dbReference type="InterPro" id="IPR013519">
    <property type="entry name" value="Int_alpha_beta-p"/>
</dbReference>
<reference evidence="18 19" key="1">
    <citation type="journal article" date="2021" name="G3 (Bethesda)">
        <title>Improved contiguity of the threespine stickleback genome using long-read sequencing.</title>
        <authorList>
            <person name="Nath S."/>
            <person name="Shaw D.E."/>
            <person name="White M.A."/>
        </authorList>
    </citation>
    <scope>NUCLEOTIDE SEQUENCE [LARGE SCALE GENOMIC DNA]</scope>
    <source>
        <strain evidence="18 19">Lake Benthic</strain>
    </source>
</reference>
<dbReference type="PANTHER" id="PTHR23220">
    <property type="entry name" value="INTEGRIN ALPHA"/>
    <property type="match status" value="1"/>
</dbReference>
<evidence type="ECO:0000259" key="16">
    <source>
        <dbReference type="Pfam" id="PF20805"/>
    </source>
</evidence>
<dbReference type="GO" id="GO:0009897">
    <property type="term" value="C:external side of plasma membrane"/>
    <property type="evidence" value="ECO:0007669"/>
    <property type="project" value="TreeGrafter"/>
</dbReference>
<keyword evidence="7 13" id="KW-1133">Transmembrane helix</keyword>
<organism evidence="18 19">
    <name type="scientific">Gasterosteus aculeatus aculeatus</name>
    <name type="common">three-spined stickleback</name>
    <dbReference type="NCBI Taxonomy" id="481459"/>
    <lineage>
        <taxon>Eukaryota</taxon>
        <taxon>Metazoa</taxon>
        <taxon>Chordata</taxon>
        <taxon>Craniata</taxon>
        <taxon>Vertebrata</taxon>
        <taxon>Euteleostomi</taxon>
        <taxon>Actinopterygii</taxon>
        <taxon>Neopterygii</taxon>
        <taxon>Teleostei</taxon>
        <taxon>Neoteleostei</taxon>
        <taxon>Acanthomorphata</taxon>
        <taxon>Eupercaria</taxon>
        <taxon>Perciformes</taxon>
        <taxon>Cottioidei</taxon>
        <taxon>Gasterosteales</taxon>
        <taxon>Gasterosteidae</taxon>
        <taxon>Gasterosteus</taxon>
    </lineage>
</organism>
<dbReference type="Pfam" id="PF20805">
    <property type="entry name" value="Integrin_A_Ig_2"/>
    <property type="match status" value="1"/>
</dbReference>
<evidence type="ECO:0000256" key="3">
    <source>
        <dbReference type="ARBA" id="ARBA00022692"/>
    </source>
</evidence>
<evidence type="ECO:0000256" key="6">
    <source>
        <dbReference type="ARBA" id="ARBA00022889"/>
    </source>
</evidence>
<evidence type="ECO:0000313" key="18">
    <source>
        <dbReference type="Ensembl" id="ENSGACP00000067128.1"/>
    </source>
</evidence>
<evidence type="ECO:0000259" key="17">
    <source>
        <dbReference type="Pfam" id="PF20806"/>
    </source>
</evidence>
<keyword evidence="8 13" id="KW-0401">Integrin</keyword>
<dbReference type="GO" id="GO:0033627">
    <property type="term" value="P:cell adhesion mediated by integrin"/>
    <property type="evidence" value="ECO:0007669"/>
    <property type="project" value="TreeGrafter"/>
</dbReference>
<feature type="repeat" description="FG-GAP" evidence="12">
    <location>
        <begin position="398"/>
        <end position="455"/>
    </location>
</feature>
<evidence type="ECO:0000256" key="4">
    <source>
        <dbReference type="ARBA" id="ARBA00022729"/>
    </source>
</evidence>
<evidence type="ECO:0000259" key="15">
    <source>
        <dbReference type="Pfam" id="PF08441"/>
    </source>
</evidence>
<dbReference type="Gene3D" id="2.130.10.130">
    <property type="entry name" value="Integrin alpha, N-terminal"/>
    <property type="match status" value="1"/>
</dbReference>
<evidence type="ECO:0000256" key="1">
    <source>
        <dbReference type="ARBA" id="ARBA00004479"/>
    </source>
</evidence>